<name>A0A443Q877_9ACAR</name>
<comment type="caution">
    <text evidence="15">The sequence shown here is derived from an EMBL/GenBank/DDBJ whole genome shotgun (WGS) entry which is preliminary data.</text>
</comment>
<evidence type="ECO:0000256" key="8">
    <source>
        <dbReference type="ARBA" id="ARBA00023002"/>
    </source>
</evidence>
<keyword evidence="5" id="KW-0378">Hydrolase</keyword>
<evidence type="ECO:0000256" key="7">
    <source>
        <dbReference type="ARBA" id="ARBA00022857"/>
    </source>
</evidence>
<accession>A0A443Q877</accession>
<sequence length="291" mass="32227">MSASDIVISGIAGRYPLCENTEEFWQRLITGKDLSSVNDDRWPIGRVKNIEKFDAEFFKMTQVECDSFDPQYRLMYEVTYEAIYDSGIIPESLKGSNTALLIGSCYDDALKALAQDVIMDEKERSWCREGSAVISRAFGFTGAVTEMDTACAASFSCLNEGFRMMQAGYCENLIVGGVAIQLSPGSSMSFKLMRMNSQDGRSKCLDEAVDGYCRSEAVIALFVQRRANAKRIHASIICINTNTDGFKSEGITFPRYDTQKALLQQAIKQSKIDPQSIEYIEAHVTGTAAGD</sequence>
<dbReference type="InterPro" id="IPR050091">
    <property type="entry name" value="PKS_NRPS_Biosynth_Enz"/>
</dbReference>
<keyword evidence="12" id="KW-0511">Multifunctional enzyme</keyword>
<keyword evidence="16" id="KW-1185">Reference proteome</keyword>
<keyword evidence="10" id="KW-0443">Lipid metabolism</keyword>
<keyword evidence="3" id="KW-0596">Phosphopantetheine</keyword>
<evidence type="ECO:0000256" key="10">
    <source>
        <dbReference type="ARBA" id="ARBA00023098"/>
    </source>
</evidence>
<dbReference type="Gene3D" id="3.40.47.10">
    <property type="match status" value="1"/>
</dbReference>
<keyword evidence="11" id="KW-0275">Fatty acid biosynthesis</keyword>
<evidence type="ECO:0000256" key="11">
    <source>
        <dbReference type="ARBA" id="ARBA00023160"/>
    </source>
</evidence>
<protein>
    <recommendedName>
        <fullName evidence="2">Fatty acid synthase</fullName>
        <ecNumber evidence="1">2.3.1.85</ecNumber>
    </recommendedName>
</protein>
<keyword evidence="9" id="KW-0520">NAD</keyword>
<dbReference type="AlphaFoldDB" id="A0A443Q877"/>
<comment type="catalytic activity">
    <reaction evidence="13">
        <text>acetyl-CoA + n malonyl-CoA + 2n NADPH + 2n H(+) = a long-chain fatty acid + (n+1) CoA + n CO2 + 2n NADP(+).</text>
        <dbReference type="EC" id="2.3.1.85"/>
    </reaction>
</comment>
<feature type="non-terminal residue" evidence="15">
    <location>
        <position position="291"/>
    </location>
</feature>
<keyword evidence="8" id="KW-0560">Oxidoreductase</keyword>
<dbReference type="InterPro" id="IPR014030">
    <property type="entry name" value="Ketoacyl_synth_N"/>
</dbReference>
<evidence type="ECO:0000256" key="4">
    <source>
        <dbReference type="ARBA" id="ARBA00022516"/>
    </source>
</evidence>
<evidence type="ECO:0000313" key="16">
    <source>
        <dbReference type="Proteomes" id="UP000285301"/>
    </source>
</evidence>
<evidence type="ECO:0000256" key="2">
    <source>
        <dbReference type="ARBA" id="ARBA00018769"/>
    </source>
</evidence>
<dbReference type="STRING" id="1965070.A0A443Q877"/>
<evidence type="ECO:0000256" key="6">
    <source>
        <dbReference type="ARBA" id="ARBA00022832"/>
    </source>
</evidence>
<dbReference type="Pfam" id="PF00109">
    <property type="entry name" value="ketoacyl-synt"/>
    <property type="match status" value="1"/>
</dbReference>
<dbReference type="GO" id="GO:0016787">
    <property type="term" value="F:hydrolase activity"/>
    <property type="evidence" value="ECO:0007669"/>
    <property type="project" value="UniProtKB-KW"/>
</dbReference>
<dbReference type="PANTHER" id="PTHR43775">
    <property type="entry name" value="FATTY ACID SYNTHASE"/>
    <property type="match status" value="1"/>
</dbReference>
<evidence type="ECO:0000256" key="12">
    <source>
        <dbReference type="ARBA" id="ARBA00023268"/>
    </source>
</evidence>
<dbReference type="GO" id="GO:0004312">
    <property type="term" value="F:fatty acid synthase activity"/>
    <property type="evidence" value="ECO:0007669"/>
    <property type="project" value="UniProtKB-EC"/>
</dbReference>
<evidence type="ECO:0000256" key="5">
    <source>
        <dbReference type="ARBA" id="ARBA00022801"/>
    </source>
</evidence>
<keyword evidence="4" id="KW-0444">Lipid biosynthesis</keyword>
<feature type="domain" description="Ketosynthase family 3 (KS3)" evidence="14">
    <location>
        <begin position="3"/>
        <end position="291"/>
    </location>
</feature>
<evidence type="ECO:0000256" key="13">
    <source>
        <dbReference type="ARBA" id="ARBA00044883"/>
    </source>
</evidence>
<keyword evidence="7" id="KW-0521">NADP</keyword>
<dbReference type="Pfam" id="PF02801">
    <property type="entry name" value="Ketoacyl-synt_C"/>
    <property type="match status" value="1"/>
</dbReference>
<evidence type="ECO:0000259" key="14">
    <source>
        <dbReference type="PROSITE" id="PS52004"/>
    </source>
</evidence>
<dbReference type="GO" id="GO:0016491">
    <property type="term" value="F:oxidoreductase activity"/>
    <property type="evidence" value="ECO:0007669"/>
    <property type="project" value="UniProtKB-KW"/>
</dbReference>
<dbReference type="InterPro" id="IPR020841">
    <property type="entry name" value="PKS_Beta-ketoAc_synthase_dom"/>
</dbReference>
<evidence type="ECO:0000256" key="3">
    <source>
        <dbReference type="ARBA" id="ARBA00022450"/>
    </source>
</evidence>
<proteinExistence type="predicted"/>
<dbReference type="EC" id="2.3.1.85" evidence="1"/>
<gene>
    <name evidence="15" type="ORF">B4U79_07399</name>
</gene>
<evidence type="ECO:0000313" key="15">
    <source>
        <dbReference type="EMBL" id="RWR99189.1"/>
    </source>
</evidence>
<dbReference type="PROSITE" id="PS52004">
    <property type="entry name" value="KS3_2"/>
    <property type="match status" value="1"/>
</dbReference>
<dbReference type="Proteomes" id="UP000285301">
    <property type="component" value="Unassembled WGS sequence"/>
</dbReference>
<dbReference type="SMART" id="SM00825">
    <property type="entry name" value="PKS_KS"/>
    <property type="match status" value="1"/>
</dbReference>
<dbReference type="CDD" id="cd00833">
    <property type="entry name" value="PKS"/>
    <property type="match status" value="1"/>
</dbReference>
<dbReference type="EMBL" id="NCKU01016502">
    <property type="protein sequence ID" value="RWR99189.1"/>
    <property type="molecule type" value="Genomic_DNA"/>
</dbReference>
<dbReference type="GO" id="GO:0006633">
    <property type="term" value="P:fatty acid biosynthetic process"/>
    <property type="evidence" value="ECO:0007669"/>
    <property type="project" value="UniProtKB-KW"/>
</dbReference>
<dbReference type="InterPro" id="IPR014031">
    <property type="entry name" value="Ketoacyl_synth_C"/>
</dbReference>
<keyword evidence="6" id="KW-0276">Fatty acid metabolism</keyword>
<evidence type="ECO:0000256" key="1">
    <source>
        <dbReference type="ARBA" id="ARBA00012873"/>
    </source>
</evidence>
<organism evidence="15 16">
    <name type="scientific">Dinothrombium tinctorium</name>
    <dbReference type="NCBI Taxonomy" id="1965070"/>
    <lineage>
        <taxon>Eukaryota</taxon>
        <taxon>Metazoa</taxon>
        <taxon>Ecdysozoa</taxon>
        <taxon>Arthropoda</taxon>
        <taxon>Chelicerata</taxon>
        <taxon>Arachnida</taxon>
        <taxon>Acari</taxon>
        <taxon>Acariformes</taxon>
        <taxon>Trombidiformes</taxon>
        <taxon>Prostigmata</taxon>
        <taxon>Anystina</taxon>
        <taxon>Parasitengona</taxon>
        <taxon>Trombidioidea</taxon>
        <taxon>Trombidiidae</taxon>
        <taxon>Dinothrombium</taxon>
    </lineage>
</organism>
<dbReference type="SUPFAM" id="SSF53901">
    <property type="entry name" value="Thiolase-like"/>
    <property type="match status" value="2"/>
</dbReference>
<dbReference type="PANTHER" id="PTHR43775:SF7">
    <property type="entry name" value="FATTY ACID SYNTHASE"/>
    <property type="match status" value="1"/>
</dbReference>
<dbReference type="OrthoDB" id="10065950at2759"/>
<evidence type="ECO:0000256" key="9">
    <source>
        <dbReference type="ARBA" id="ARBA00023027"/>
    </source>
</evidence>
<reference evidence="15 16" key="1">
    <citation type="journal article" date="2018" name="Gigascience">
        <title>Genomes of trombidid mites reveal novel predicted allergens and laterally-transferred genes associated with secondary metabolism.</title>
        <authorList>
            <person name="Dong X."/>
            <person name="Chaisiri K."/>
            <person name="Xia D."/>
            <person name="Armstrong S.D."/>
            <person name="Fang Y."/>
            <person name="Donnelly M.J."/>
            <person name="Kadowaki T."/>
            <person name="McGarry J.W."/>
            <person name="Darby A.C."/>
            <person name="Makepeace B.L."/>
        </authorList>
    </citation>
    <scope>NUCLEOTIDE SEQUENCE [LARGE SCALE GENOMIC DNA]</scope>
    <source>
        <strain evidence="15">UoL-WK</strain>
    </source>
</reference>
<dbReference type="InterPro" id="IPR016039">
    <property type="entry name" value="Thiolase-like"/>
</dbReference>